<comment type="caution">
    <text evidence="1">The sequence shown here is derived from an EMBL/GenBank/DDBJ whole genome shotgun (WGS) entry which is preliminary data.</text>
</comment>
<organism evidence="1 2">
    <name type="scientific">Oceanobacillus halophilus</name>
    <dbReference type="NCBI Taxonomy" id="930130"/>
    <lineage>
        <taxon>Bacteria</taxon>
        <taxon>Bacillati</taxon>
        <taxon>Bacillota</taxon>
        <taxon>Bacilli</taxon>
        <taxon>Bacillales</taxon>
        <taxon>Bacillaceae</taxon>
        <taxon>Oceanobacillus</taxon>
    </lineage>
</organism>
<proteinExistence type="predicted"/>
<accession>A0A495A1W6</accession>
<dbReference type="Proteomes" id="UP000269301">
    <property type="component" value="Unassembled WGS sequence"/>
</dbReference>
<keyword evidence="2" id="KW-1185">Reference proteome</keyword>
<dbReference type="EMBL" id="RBZP01000006">
    <property type="protein sequence ID" value="RKQ33475.1"/>
    <property type="molecule type" value="Genomic_DNA"/>
</dbReference>
<protein>
    <submittedName>
        <fullName evidence="1">Renal dipeptidase</fullName>
    </submittedName>
</protein>
<dbReference type="OrthoDB" id="9773927at2"/>
<evidence type="ECO:0000313" key="1">
    <source>
        <dbReference type="EMBL" id="RKQ33475.1"/>
    </source>
</evidence>
<gene>
    <name evidence="1" type="ORF">D8M06_09705</name>
</gene>
<dbReference type="AlphaFoldDB" id="A0A495A1W6"/>
<evidence type="ECO:0000313" key="2">
    <source>
        <dbReference type="Proteomes" id="UP000269301"/>
    </source>
</evidence>
<dbReference type="RefSeq" id="WP_121204309.1">
    <property type="nucleotide sequence ID" value="NZ_RBZP01000006.1"/>
</dbReference>
<reference evidence="1 2" key="1">
    <citation type="journal article" date="2016" name="Int. J. Syst. Evol. Microbiol.">
        <title>Oceanobacillus halophilus sp. nov., a novel moderately halophilic bacterium from a hypersaline lake.</title>
        <authorList>
            <person name="Amoozegar M.A."/>
            <person name="Bagheri M."/>
            <person name="Makhdoumi A."/>
            <person name="Nikou M.M."/>
            <person name="Fazeli S.A.S."/>
            <person name="Schumann P."/>
            <person name="Sproer C."/>
            <person name="Sanchez-Porro C."/>
            <person name="Ventosa A."/>
        </authorList>
    </citation>
    <scope>NUCLEOTIDE SEQUENCE [LARGE SCALE GENOMIC DNA]</scope>
    <source>
        <strain evidence="1 2">DSM 23996</strain>
    </source>
</reference>
<dbReference type="InterPro" id="IPR039498">
    <property type="entry name" value="NTP_transf_5"/>
</dbReference>
<name>A0A495A1W6_9BACI</name>
<dbReference type="Pfam" id="PF14907">
    <property type="entry name" value="NTP_transf_5"/>
    <property type="match status" value="1"/>
</dbReference>
<sequence>MKNAFFLKTINLPEELKLILYLLKGDKPRKIDSALLKDIDWKQFMELSLHHRVYPILHSKIKQLDAIPPHVRNFLSNQYKSNTLQMLQLSGVMEGLSREFALNHIQVIFLKGPALAHDLYGDISMRTSSDLDLLIPIEQLGKADNLLINQGYEKDDYIHTVLNDWKWRHHHVTYFHPVTKVKLEIHWRLNPGPAYEPFFKSLWDRKRTSKLTTFPVYLLSKEDLFFFLISHGARHGWSRLRWLVDIGQLLEQDFHWGKTQKVIKKCHYQRAAGQGLLLASQLLEAKLSNRMRVIANKTSSKQLAQQAIFYLERQVNLHTDPVPEEIARYHKSHLFSLMSIQQRAFFILSFLYPYPEDYQTLPLPKPFHFLYFPLRPFLWVWRKKRKHALP</sequence>